<dbReference type="GO" id="GO:0000712">
    <property type="term" value="P:resolution of meiotic recombination intermediates"/>
    <property type="evidence" value="ECO:0007669"/>
    <property type="project" value="TreeGrafter"/>
</dbReference>
<evidence type="ECO:0000313" key="3">
    <source>
        <dbReference type="EMBL" id="KAG7346531.1"/>
    </source>
</evidence>
<feature type="compositionally biased region" description="Polar residues" evidence="2">
    <location>
        <begin position="188"/>
        <end position="199"/>
    </location>
</feature>
<feature type="compositionally biased region" description="Acidic residues" evidence="2">
    <location>
        <begin position="351"/>
        <end position="367"/>
    </location>
</feature>
<evidence type="ECO:0000256" key="1">
    <source>
        <dbReference type="ARBA" id="ARBA00023125"/>
    </source>
</evidence>
<dbReference type="GO" id="GO:0003677">
    <property type="term" value="F:DNA binding"/>
    <property type="evidence" value="ECO:0007669"/>
    <property type="project" value="UniProtKB-KW"/>
</dbReference>
<organism evidence="3 4">
    <name type="scientific">Nitzschia inconspicua</name>
    <dbReference type="NCBI Taxonomy" id="303405"/>
    <lineage>
        <taxon>Eukaryota</taxon>
        <taxon>Sar</taxon>
        <taxon>Stramenopiles</taxon>
        <taxon>Ochrophyta</taxon>
        <taxon>Bacillariophyta</taxon>
        <taxon>Bacillariophyceae</taxon>
        <taxon>Bacillariophycidae</taxon>
        <taxon>Bacillariales</taxon>
        <taxon>Bacillariaceae</taxon>
        <taxon>Nitzschia</taxon>
    </lineage>
</organism>
<dbReference type="CDD" id="cd22919">
    <property type="entry name" value="HFD_CENP-S"/>
    <property type="match status" value="1"/>
</dbReference>
<reference evidence="3" key="2">
    <citation type="submission" date="2021-04" db="EMBL/GenBank/DDBJ databases">
        <authorList>
            <person name="Podell S."/>
        </authorList>
    </citation>
    <scope>NUCLEOTIDE SEQUENCE</scope>
    <source>
        <strain evidence="3">Hildebrandi</strain>
    </source>
</reference>
<dbReference type="PANTHER" id="PTHR22980">
    <property type="entry name" value="CORTISTATIN"/>
    <property type="match status" value="1"/>
</dbReference>
<dbReference type="InterPro" id="IPR029003">
    <property type="entry name" value="CENP-S/Mhf1"/>
</dbReference>
<feature type="region of interest" description="Disordered" evidence="2">
    <location>
        <begin position="322"/>
        <end position="400"/>
    </location>
</feature>
<feature type="compositionally biased region" description="Polar residues" evidence="2">
    <location>
        <begin position="323"/>
        <end position="349"/>
    </location>
</feature>
<feature type="compositionally biased region" description="Basic residues" evidence="2">
    <location>
        <begin position="172"/>
        <end position="183"/>
    </location>
</feature>
<keyword evidence="4" id="KW-1185">Reference proteome</keyword>
<gene>
    <name evidence="3" type="ORF">IV203_005599</name>
</gene>
<dbReference type="OrthoDB" id="49054at2759"/>
<evidence type="ECO:0000313" key="4">
    <source>
        <dbReference type="Proteomes" id="UP000693970"/>
    </source>
</evidence>
<feature type="compositionally biased region" description="Polar residues" evidence="2">
    <location>
        <begin position="253"/>
        <end position="270"/>
    </location>
</feature>
<dbReference type="Proteomes" id="UP000693970">
    <property type="component" value="Unassembled WGS sequence"/>
</dbReference>
<feature type="compositionally biased region" description="Acidic residues" evidence="2">
    <location>
        <begin position="385"/>
        <end position="400"/>
    </location>
</feature>
<feature type="compositionally biased region" description="Low complexity" evidence="2">
    <location>
        <begin position="102"/>
        <end position="122"/>
    </location>
</feature>
<reference evidence="3" key="1">
    <citation type="journal article" date="2021" name="Sci. Rep.">
        <title>Diploid genomic architecture of Nitzschia inconspicua, an elite biomass production diatom.</title>
        <authorList>
            <person name="Oliver A."/>
            <person name="Podell S."/>
            <person name="Pinowska A."/>
            <person name="Traller J.C."/>
            <person name="Smith S.R."/>
            <person name="McClure R."/>
            <person name="Beliaev A."/>
            <person name="Bohutskyi P."/>
            <person name="Hill E.A."/>
            <person name="Rabines A."/>
            <person name="Zheng H."/>
            <person name="Allen L.Z."/>
            <person name="Kuo A."/>
            <person name="Grigoriev I.V."/>
            <person name="Allen A.E."/>
            <person name="Hazlebeck D."/>
            <person name="Allen E.E."/>
        </authorList>
    </citation>
    <scope>NUCLEOTIDE SEQUENCE</scope>
    <source>
        <strain evidence="3">Hildebrandi</strain>
    </source>
</reference>
<comment type="caution">
    <text evidence="3">The sequence shown here is derived from an EMBL/GenBank/DDBJ whole genome shotgun (WGS) entry which is preliminary data.</text>
</comment>
<dbReference type="GO" id="GO:0031297">
    <property type="term" value="P:replication fork processing"/>
    <property type="evidence" value="ECO:0007669"/>
    <property type="project" value="TreeGrafter"/>
</dbReference>
<dbReference type="PANTHER" id="PTHR22980:SF0">
    <property type="entry name" value="CENTROMERE PROTEIN S"/>
    <property type="match status" value="1"/>
</dbReference>
<protein>
    <submittedName>
        <fullName evidence="3">CENP-S protein</fullName>
    </submittedName>
</protein>
<evidence type="ECO:0000256" key="2">
    <source>
        <dbReference type="SAM" id="MobiDB-lite"/>
    </source>
</evidence>
<feature type="region of interest" description="Disordered" evidence="2">
    <location>
        <begin position="101"/>
        <end position="270"/>
    </location>
</feature>
<dbReference type="GO" id="GO:0003682">
    <property type="term" value="F:chromatin binding"/>
    <property type="evidence" value="ECO:0007669"/>
    <property type="project" value="TreeGrafter"/>
</dbReference>
<dbReference type="GO" id="GO:0071821">
    <property type="term" value="C:FANCM-MHF complex"/>
    <property type="evidence" value="ECO:0007669"/>
    <property type="project" value="InterPro"/>
</dbReference>
<feature type="compositionally biased region" description="Acidic residues" evidence="2">
    <location>
        <begin position="227"/>
        <end position="237"/>
    </location>
</feature>
<dbReference type="EMBL" id="JAGRRH010000021">
    <property type="protein sequence ID" value="KAG7346531.1"/>
    <property type="molecule type" value="Genomic_DNA"/>
</dbReference>
<sequence>MGDRNDGPDEAQLKDLRIALQHAVCKIVLQQDRVLKTRTSPAAINALTELTFQYITKAMVPDLYAFSTHGNRKSSISPEDVALMLRKLPSNIMEQFRADFCNSNTSTTNNSNKARRNSNQNNGEKRKQSRQHSPPMEDTRPVVTTKPRKRGLSLTMSPSSEDSDLLAEHRSSKLSKQRTKSGKHPTDIKTTLSKNQSSERPAALSKRSTSKNHKHSIVSLKSMFQLGDDDDDDDGGDDDHSSIAVDVPPKQSKAATAETTSTFGPAGTRTKNTSNLFARVSNVNPSKIQQKLLDRRAEDRFSSASSDDDDFFALKNCSKRNSRSNGILSSEMSTTKSQVQEALDNQPSDSGMDEVDEDDHDDEDENEFYYGKPVAAKSNLRGPVIDDDAGNDDGNESDHF</sequence>
<accession>A0A9K3KND7</accession>
<dbReference type="AlphaFoldDB" id="A0A9K3KND7"/>
<proteinExistence type="predicted"/>
<dbReference type="Pfam" id="PF15630">
    <property type="entry name" value="CENP-S"/>
    <property type="match status" value="1"/>
</dbReference>
<keyword evidence="1" id="KW-0238">DNA-binding</keyword>
<name>A0A9K3KND7_9STRA</name>